<name>A0A0H3MRC0_MYCLB</name>
<dbReference type="Proteomes" id="UP000006900">
    <property type="component" value="Chromosome"/>
</dbReference>
<organism evidence="1 2">
    <name type="scientific">Mycobacterium leprae (strain Br4923)</name>
    <dbReference type="NCBI Taxonomy" id="561304"/>
    <lineage>
        <taxon>Bacteria</taxon>
        <taxon>Bacillati</taxon>
        <taxon>Actinomycetota</taxon>
        <taxon>Actinomycetes</taxon>
        <taxon>Mycobacteriales</taxon>
        <taxon>Mycobacteriaceae</taxon>
        <taxon>Mycobacterium</taxon>
    </lineage>
</organism>
<dbReference type="EMBL" id="FM211192">
    <property type="protein sequence ID" value="CAR71858.1"/>
    <property type="molecule type" value="Genomic_DNA"/>
</dbReference>
<dbReference type="AlphaFoldDB" id="A0A0H3MRC0"/>
<accession>A0A0H3MRC0</accession>
<dbReference type="HOGENOM" id="CLU_2735718_0_0_11"/>
<protein>
    <submittedName>
        <fullName evidence="1">Uncharacterized protein</fullName>
    </submittedName>
</protein>
<gene>
    <name evidence="1" type="ordered locus">MLBr01763</name>
</gene>
<proteinExistence type="predicted"/>
<reference evidence="1 2" key="1">
    <citation type="journal article" date="2009" name="Nat. Genet.">
        <title>Comparative genomic and phylogeographic analysis of Mycobacterium leprae.</title>
        <authorList>
            <person name="Monot M."/>
            <person name="Honore N."/>
            <person name="Garnier T."/>
            <person name="Zidane N."/>
            <person name="Sherafi D."/>
            <person name="Paniz-Mondolfi A."/>
            <person name="Matsuoka M."/>
            <person name="Taylor G.M."/>
            <person name="Donoghue H.D."/>
            <person name="Bouwman A."/>
            <person name="Mays S."/>
            <person name="Watson C."/>
            <person name="Lockwood D."/>
            <person name="Khamispour A."/>
            <person name="Dowlati Y."/>
            <person name="Jianping S."/>
            <person name="Rea T.H."/>
            <person name="Vera-Cabrera L."/>
            <person name="Stefani M.M."/>
            <person name="Banu S."/>
            <person name="Macdonald M."/>
            <person name="Sapkota B.R."/>
            <person name="Spencer J.S."/>
            <person name="Thomas J."/>
            <person name="Harshman K."/>
            <person name="Singh P."/>
            <person name="Busso P."/>
            <person name="Gattiker A."/>
            <person name="Rougemont J."/>
            <person name="Brennan P.J."/>
            <person name="Cole S.T."/>
        </authorList>
    </citation>
    <scope>NUCLEOTIDE SEQUENCE [LARGE SCALE GENOMIC DNA]</scope>
    <source>
        <strain evidence="2">Br4923</strain>
    </source>
</reference>
<evidence type="ECO:0000313" key="1">
    <source>
        <dbReference type="EMBL" id="CAR71858.1"/>
    </source>
</evidence>
<dbReference type="KEGG" id="mlb:MLBr01763"/>
<evidence type="ECO:0000313" key="2">
    <source>
        <dbReference type="Proteomes" id="UP000006900"/>
    </source>
</evidence>
<sequence length="71" mass="7706">MVARLASEVLRETVADDDRSSAIFDVAAPATSVFVETFLGRTTHPVGAAGIEFMALAPKQSRDVTLREIYH</sequence>